<dbReference type="Proteomes" id="UP000324222">
    <property type="component" value="Unassembled WGS sequence"/>
</dbReference>
<reference evidence="1 2" key="1">
    <citation type="submission" date="2019-05" db="EMBL/GenBank/DDBJ databases">
        <title>Another draft genome of Portunus trituberculatus and its Hox gene families provides insights of decapod evolution.</title>
        <authorList>
            <person name="Jeong J.-H."/>
            <person name="Song I."/>
            <person name="Kim S."/>
            <person name="Choi T."/>
            <person name="Kim D."/>
            <person name="Ryu S."/>
            <person name="Kim W."/>
        </authorList>
    </citation>
    <scope>NUCLEOTIDE SEQUENCE [LARGE SCALE GENOMIC DNA]</scope>
    <source>
        <tissue evidence="1">Muscle</tissue>
    </source>
</reference>
<dbReference type="AlphaFoldDB" id="A0A5B7K8A3"/>
<dbReference type="EMBL" id="VSRR010126498">
    <property type="protein sequence ID" value="MPD01299.1"/>
    <property type="molecule type" value="Genomic_DNA"/>
</dbReference>
<organism evidence="1 2">
    <name type="scientific">Portunus trituberculatus</name>
    <name type="common">Swimming crab</name>
    <name type="synonym">Neptunus trituberculatus</name>
    <dbReference type="NCBI Taxonomy" id="210409"/>
    <lineage>
        <taxon>Eukaryota</taxon>
        <taxon>Metazoa</taxon>
        <taxon>Ecdysozoa</taxon>
        <taxon>Arthropoda</taxon>
        <taxon>Crustacea</taxon>
        <taxon>Multicrustacea</taxon>
        <taxon>Malacostraca</taxon>
        <taxon>Eumalacostraca</taxon>
        <taxon>Eucarida</taxon>
        <taxon>Decapoda</taxon>
        <taxon>Pleocyemata</taxon>
        <taxon>Brachyura</taxon>
        <taxon>Eubrachyura</taxon>
        <taxon>Portunoidea</taxon>
        <taxon>Portunidae</taxon>
        <taxon>Portuninae</taxon>
        <taxon>Portunus</taxon>
    </lineage>
</organism>
<keyword evidence="2" id="KW-1185">Reference proteome</keyword>
<protein>
    <submittedName>
        <fullName evidence="1">Uncharacterized protein</fullName>
    </submittedName>
</protein>
<proteinExistence type="predicted"/>
<evidence type="ECO:0000313" key="1">
    <source>
        <dbReference type="EMBL" id="MPD01299.1"/>
    </source>
</evidence>
<comment type="caution">
    <text evidence="1">The sequence shown here is derived from an EMBL/GenBank/DDBJ whole genome shotgun (WGS) entry which is preliminary data.</text>
</comment>
<evidence type="ECO:0000313" key="2">
    <source>
        <dbReference type="Proteomes" id="UP000324222"/>
    </source>
</evidence>
<accession>A0A5B7K8A3</accession>
<sequence>MRLGKGDESLEWAESRMRQCEYFPARGGAASWASPCCVFANGGNLKKFVYQHLSYAYAIKVIIAKVVLSLHGDMQTNSSREGKNVQYNLYE</sequence>
<name>A0A5B7K8A3_PORTR</name>
<gene>
    <name evidence="1" type="ORF">E2C01_096819</name>
</gene>